<dbReference type="AlphaFoldDB" id="A0A4S2MRV2"/>
<dbReference type="EMBL" id="ML220145">
    <property type="protein sequence ID" value="TGZ78088.1"/>
    <property type="molecule type" value="Genomic_DNA"/>
</dbReference>
<dbReference type="InParanoid" id="A0A4S2MRV2"/>
<name>A0A4S2MRV2_9PEZI</name>
<sequence length="70" mass="7891">MASHHHHHDLCSPTLNTTNLHRVDPIVTRNTQKPTQTASFHPRPADLIAIARKRDFVNSPGVRLLPVFHA</sequence>
<accession>A0A4S2MRV2</accession>
<organism evidence="1 2">
    <name type="scientific">Ascodesmis nigricans</name>
    <dbReference type="NCBI Taxonomy" id="341454"/>
    <lineage>
        <taxon>Eukaryota</taxon>
        <taxon>Fungi</taxon>
        <taxon>Dikarya</taxon>
        <taxon>Ascomycota</taxon>
        <taxon>Pezizomycotina</taxon>
        <taxon>Pezizomycetes</taxon>
        <taxon>Pezizales</taxon>
        <taxon>Ascodesmidaceae</taxon>
        <taxon>Ascodesmis</taxon>
    </lineage>
</organism>
<evidence type="ECO:0000313" key="1">
    <source>
        <dbReference type="EMBL" id="TGZ78088.1"/>
    </source>
</evidence>
<proteinExistence type="predicted"/>
<dbReference type="Proteomes" id="UP000298138">
    <property type="component" value="Unassembled WGS sequence"/>
</dbReference>
<evidence type="ECO:0000313" key="2">
    <source>
        <dbReference type="Proteomes" id="UP000298138"/>
    </source>
</evidence>
<reference evidence="1 2" key="1">
    <citation type="submission" date="2019-04" db="EMBL/GenBank/DDBJ databases">
        <title>Comparative genomics and transcriptomics to analyze fruiting body development in filamentous ascomycetes.</title>
        <authorList>
            <consortium name="DOE Joint Genome Institute"/>
            <person name="Lutkenhaus R."/>
            <person name="Traeger S."/>
            <person name="Breuer J."/>
            <person name="Kuo A."/>
            <person name="Lipzen A."/>
            <person name="Pangilinan J."/>
            <person name="Dilworth D."/>
            <person name="Sandor L."/>
            <person name="Poggeler S."/>
            <person name="Barry K."/>
            <person name="Grigoriev I.V."/>
            <person name="Nowrousian M."/>
        </authorList>
    </citation>
    <scope>NUCLEOTIDE SEQUENCE [LARGE SCALE GENOMIC DNA]</scope>
    <source>
        <strain evidence="1 2">CBS 389.68</strain>
    </source>
</reference>
<keyword evidence="2" id="KW-1185">Reference proteome</keyword>
<protein>
    <submittedName>
        <fullName evidence="1">Uncharacterized protein</fullName>
    </submittedName>
</protein>
<gene>
    <name evidence="1" type="ORF">EX30DRAFT_343477</name>
</gene>